<organism evidence="7 8">
    <name type="scientific">Globodera pallida</name>
    <name type="common">Potato cyst nematode worm</name>
    <name type="synonym">Heterodera pallida</name>
    <dbReference type="NCBI Taxonomy" id="36090"/>
    <lineage>
        <taxon>Eukaryota</taxon>
        <taxon>Metazoa</taxon>
        <taxon>Ecdysozoa</taxon>
        <taxon>Nematoda</taxon>
        <taxon>Chromadorea</taxon>
        <taxon>Rhabditida</taxon>
        <taxon>Tylenchina</taxon>
        <taxon>Tylenchomorpha</taxon>
        <taxon>Tylenchoidea</taxon>
        <taxon>Heteroderidae</taxon>
        <taxon>Heteroderinae</taxon>
        <taxon>Globodera</taxon>
    </lineage>
</organism>
<proteinExistence type="predicted"/>
<dbReference type="PANTHER" id="PTHR46121:SF4">
    <property type="entry name" value="STEROIDOGENIC ACUTE REGULATORY PROTEIN-LIKE"/>
    <property type="match status" value="1"/>
</dbReference>
<keyword evidence="5" id="KW-1133">Transmembrane helix</keyword>
<evidence type="ECO:0000256" key="2">
    <source>
        <dbReference type="ARBA" id="ARBA00022692"/>
    </source>
</evidence>
<dbReference type="AlphaFoldDB" id="A0A183BYX9"/>
<dbReference type="GO" id="GO:0005765">
    <property type="term" value="C:lysosomal membrane"/>
    <property type="evidence" value="ECO:0007669"/>
    <property type="project" value="TreeGrafter"/>
</dbReference>
<feature type="transmembrane region" description="Helical" evidence="5">
    <location>
        <begin position="118"/>
        <end position="139"/>
    </location>
</feature>
<dbReference type="GO" id="GO:0005789">
    <property type="term" value="C:endoplasmic reticulum membrane"/>
    <property type="evidence" value="ECO:0007669"/>
    <property type="project" value="TreeGrafter"/>
</dbReference>
<feature type="domain" description="MENTAL" evidence="6">
    <location>
        <begin position="111"/>
        <end position="289"/>
    </location>
</feature>
<evidence type="ECO:0000259" key="6">
    <source>
        <dbReference type="PROSITE" id="PS51439"/>
    </source>
</evidence>
<dbReference type="WBParaSite" id="GPLIN_000582000">
    <property type="protein sequence ID" value="GPLIN_000582000"/>
    <property type="gene ID" value="GPLIN_000582000"/>
</dbReference>
<evidence type="ECO:0000256" key="5">
    <source>
        <dbReference type="SAM" id="Phobius"/>
    </source>
</evidence>
<keyword evidence="2 5" id="KW-0812">Transmembrane</keyword>
<reference evidence="7" key="1">
    <citation type="submission" date="2014-05" db="EMBL/GenBank/DDBJ databases">
        <title>The genome and life-stage specific transcriptomes of Globodera pallida elucidate key aspects of plant parasitism by a cyst nematode.</title>
        <authorList>
            <person name="Cotton J.A."/>
            <person name="Lilley C.J."/>
            <person name="Jones L.M."/>
            <person name="Kikuchi T."/>
            <person name="Reid A.J."/>
            <person name="Thorpe P."/>
            <person name="Tsai I.J."/>
            <person name="Beasley H."/>
            <person name="Blok V."/>
            <person name="Cock P.J.A."/>
            <person name="Van den Akker S.E."/>
            <person name="Holroyd N."/>
            <person name="Hunt M."/>
            <person name="Mantelin S."/>
            <person name="Naghra H."/>
            <person name="Pain A."/>
            <person name="Palomares-Rius J.E."/>
            <person name="Zarowiecki M."/>
            <person name="Berriman M."/>
            <person name="Jones J.T."/>
            <person name="Urwin P.E."/>
        </authorList>
    </citation>
    <scope>NUCLEOTIDE SEQUENCE [LARGE SCALE GENOMIC DNA]</scope>
    <source>
        <strain evidence="7">Lindley</strain>
    </source>
</reference>
<dbReference type="InterPro" id="IPR019498">
    <property type="entry name" value="MENTAL"/>
</dbReference>
<feature type="transmembrane region" description="Helical" evidence="5">
    <location>
        <begin position="38"/>
        <end position="58"/>
    </location>
</feature>
<dbReference type="PROSITE" id="PS51439">
    <property type="entry name" value="MENTAL"/>
    <property type="match status" value="1"/>
</dbReference>
<dbReference type="SUPFAM" id="SSF55961">
    <property type="entry name" value="Bet v1-like"/>
    <property type="match status" value="1"/>
</dbReference>
<dbReference type="GO" id="GO:0099044">
    <property type="term" value="P:vesicle tethering to endoplasmic reticulum"/>
    <property type="evidence" value="ECO:0007669"/>
    <property type="project" value="TreeGrafter"/>
</dbReference>
<sequence length="514" mass="59544">MSSSRERYRSRRLRLLSNPSALLLHNREPGMSKERRKFVIVNIFDFVLCTLLWLLSAVTKPYKNSWLEAFVEERLLLVQVMSSSRERYRSRRLRLLSNPSALLLHNREPGMSKERRKFVIVNIFDFVLCTLLWLLSAVTKPYKNSWLEAFVEEVDIFRPYFLYNSLFDLAIAAFLRMSVLLVAYALIKCDHWFPVALTTAGTTIFVATKIFFFFDKDKSQMQQNLLIFASLCVAWFELWLMPFRVLHREQQREIEIEANSASTEEAGRIAAQSLIRQIVINEEELFQTAMEADSSDENDDRCKNVSRIGKISRRKCKEAIARAQNIADHLIGNVHSWKVLQKCASDGGGLDVRFHDESNSYYVKAHFEHSAQAVWNATWKENHKWNTQILECRLIAVIDSTTDIIISISLISAGIVFVGVYVSVETADDAIRQQQQERDRRRGGGGPEVRGRNGVNMIRISQFGPDKSLFEWIMNTDLRLSIPRMLIRRTLTTFFADYCRLMANFLRENPTGIK</sequence>
<evidence type="ECO:0000313" key="8">
    <source>
        <dbReference type="WBParaSite" id="GPLIN_000582000"/>
    </source>
</evidence>
<dbReference type="PANTHER" id="PTHR46121">
    <property type="entry name" value="STEROIDOGENIC ACUTE REGULATORY PROTEIN-LIKE"/>
    <property type="match status" value="1"/>
</dbReference>
<feature type="transmembrane region" description="Helical" evidence="5">
    <location>
        <begin position="225"/>
        <end position="243"/>
    </location>
</feature>
<keyword evidence="7" id="KW-1185">Reference proteome</keyword>
<feature type="transmembrane region" description="Helical" evidence="5">
    <location>
        <begin position="192"/>
        <end position="213"/>
    </location>
</feature>
<evidence type="ECO:0000256" key="4">
    <source>
        <dbReference type="SAM" id="MobiDB-lite"/>
    </source>
</evidence>
<dbReference type="InterPro" id="IPR023393">
    <property type="entry name" value="START-like_dom_sf"/>
</dbReference>
<accession>A0A183BYX9</accession>
<feature type="compositionally biased region" description="Basic and acidic residues" evidence="4">
    <location>
        <begin position="432"/>
        <end position="442"/>
    </location>
</feature>
<feature type="region of interest" description="Disordered" evidence="4">
    <location>
        <begin position="432"/>
        <end position="452"/>
    </location>
</feature>
<dbReference type="Pfam" id="PF01852">
    <property type="entry name" value="START"/>
    <property type="match status" value="1"/>
</dbReference>
<name>A0A183BYX9_GLOPA</name>
<dbReference type="Pfam" id="PF10457">
    <property type="entry name" value="MENTAL"/>
    <property type="match status" value="1"/>
</dbReference>
<feature type="transmembrane region" description="Helical" evidence="5">
    <location>
        <begin position="160"/>
        <end position="186"/>
    </location>
</feature>
<evidence type="ECO:0000256" key="3">
    <source>
        <dbReference type="ARBA" id="ARBA00023136"/>
    </source>
</evidence>
<keyword evidence="3 5" id="KW-0472">Membrane</keyword>
<dbReference type="Proteomes" id="UP000050741">
    <property type="component" value="Unassembled WGS sequence"/>
</dbReference>
<dbReference type="GO" id="GO:0031902">
    <property type="term" value="C:late endosome membrane"/>
    <property type="evidence" value="ECO:0007669"/>
    <property type="project" value="TreeGrafter"/>
</dbReference>
<dbReference type="InterPro" id="IPR002913">
    <property type="entry name" value="START_lipid-bd_dom"/>
</dbReference>
<reference evidence="8" key="2">
    <citation type="submission" date="2016-06" db="UniProtKB">
        <authorList>
            <consortium name="WormBaseParasite"/>
        </authorList>
    </citation>
    <scope>IDENTIFICATION</scope>
</reference>
<evidence type="ECO:0000313" key="7">
    <source>
        <dbReference type="Proteomes" id="UP000050741"/>
    </source>
</evidence>
<protein>
    <submittedName>
        <fullName evidence="8">MENTAL domain-containing protein</fullName>
    </submittedName>
</protein>
<feature type="transmembrane region" description="Helical" evidence="5">
    <location>
        <begin position="404"/>
        <end position="424"/>
    </location>
</feature>
<evidence type="ECO:0000256" key="1">
    <source>
        <dbReference type="ARBA" id="ARBA00004141"/>
    </source>
</evidence>
<dbReference type="InterPro" id="IPR051869">
    <property type="entry name" value="STARD3"/>
</dbReference>
<dbReference type="GO" id="GO:0140284">
    <property type="term" value="C:endoplasmic reticulum-endosome membrane contact site"/>
    <property type="evidence" value="ECO:0007669"/>
    <property type="project" value="TreeGrafter"/>
</dbReference>
<comment type="subcellular location">
    <subcellularLocation>
        <location evidence="1">Membrane</location>
        <topology evidence="1">Multi-pass membrane protein</topology>
    </subcellularLocation>
</comment>
<dbReference type="Gene3D" id="3.30.530.20">
    <property type="match status" value="1"/>
</dbReference>
<dbReference type="GO" id="GO:0008289">
    <property type="term" value="F:lipid binding"/>
    <property type="evidence" value="ECO:0007669"/>
    <property type="project" value="InterPro"/>
</dbReference>